<dbReference type="InterPro" id="IPR002657">
    <property type="entry name" value="BilAc:Na_symport/Acr3"/>
</dbReference>
<dbReference type="InterPro" id="IPR004710">
    <property type="entry name" value="Bilac:Na_transpt"/>
</dbReference>
<gene>
    <name evidence="8" type="ORF">OVA965_LOCUS35138</name>
    <name evidence="9" type="ORF">TMI583_LOCUS36098</name>
</gene>
<comment type="caution">
    <text evidence="9">The sequence shown here is derived from an EMBL/GenBank/DDBJ whole genome shotgun (WGS) entry which is preliminary data.</text>
</comment>
<dbReference type="Pfam" id="PF01758">
    <property type="entry name" value="SBF"/>
    <property type="match status" value="1"/>
</dbReference>
<organism evidence="9 10">
    <name type="scientific">Didymodactylos carnosus</name>
    <dbReference type="NCBI Taxonomy" id="1234261"/>
    <lineage>
        <taxon>Eukaryota</taxon>
        <taxon>Metazoa</taxon>
        <taxon>Spiralia</taxon>
        <taxon>Gnathifera</taxon>
        <taxon>Rotifera</taxon>
        <taxon>Eurotatoria</taxon>
        <taxon>Bdelloidea</taxon>
        <taxon>Philodinida</taxon>
        <taxon>Philodinidae</taxon>
        <taxon>Didymodactylos</taxon>
    </lineage>
</organism>
<comment type="similarity">
    <text evidence="2">Belongs to the bile acid:sodium symporter (BASS) (TC 2.A.28) family.</text>
</comment>
<proteinExistence type="inferred from homology"/>
<evidence type="ECO:0000313" key="8">
    <source>
        <dbReference type="EMBL" id="CAF1458443.1"/>
    </source>
</evidence>
<name>A0A8S2SZ79_9BILA</name>
<evidence type="ECO:0000313" key="10">
    <source>
        <dbReference type="Proteomes" id="UP000682733"/>
    </source>
</evidence>
<evidence type="ECO:0000256" key="4">
    <source>
        <dbReference type="ARBA" id="ARBA00022847"/>
    </source>
</evidence>
<comment type="subcellular location">
    <subcellularLocation>
        <location evidence="1">Membrane</location>
        <topology evidence="1">Multi-pass membrane protein</topology>
    </subcellularLocation>
</comment>
<protein>
    <submittedName>
        <fullName evidence="9">Uncharacterized protein</fullName>
    </submittedName>
</protein>
<dbReference type="Proteomes" id="UP000677228">
    <property type="component" value="Unassembled WGS sequence"/>
</dbReference>
<sequence>MDNKTNSTSVGWLIKSTYINQTFIHFIIQSLNKNSTNLTLLKKCFIPIIITEPKRLIDKIYLRSIPYIIIFLSIQMGTLLNLDILLEIIKRPIPVLIGFIAQFGLMPLIALAITKIFKYNALFGLGLFVVGCCPGK</sequence>
<evidence type="ECO:0000256" key="5">
    <source>
        <dbReference type="ARBA" id="ARBA00022989"/>
    </source>
</evidence>
<keyword evidence="6 7" id="KW-0472">Membrane</keyword>
<reference evidence="9" key="1">
    <citation type="submission" date="2021-02" db="EMBL/GenBank/DDBJ databases">
        <authorList>
            <person name="Nowell W R."/>
        </authorList>
    </citation>
    <scope>NUCLEOTIDE SEQUENCE</scope>
</reference>
<evidence type="ECO:0000256" key="3">
    <source>
        <dbReference type="ARBA" id="ARBA00022692"/>
    </source>
</evidence>
<evidence type="ECO:0000256" key="7">
    <source>
        <dbReference type="SAM" id="Phobius"/>
    </source>
</evidence>
<keyword evidence="3 7" id="KW-0812">Transmembrane</keyword>
<accession>A0A8S2SZ79</accession>
<keyword evidence="5 7" id="KW-1133">Transmembrane helix</keyword>
<keyword evidence="4" id="KW-0769">Symport</keyword>
<evidence type="ECO:0000256" key="6">
    <source>
        <dbReference type="ARBA" id="ARBA00023136"/>
    </source>
</evidence>
<dbReference type="GO" id="GO:0016020">
    <property type="term" value="C:membrane"/>
    <property type="evidence" value="ECO:0007669"/>
    <property type="project" value="UniProtKB-SubCell"/>
</dbReference>
<dbReference type="GO" id="GO:0015293">
    <property type="term" value="F:symporter activity"/>
    <property type="evidence" value="ECO:0007669"/>
    <property type="project" value="UniProtKB-KW"/>
</dbReference>
<dbReference type="Proteomes" id="UP000682733">
    <property type="component" value="Unassembled WGS sequence"/>
</dbReference>
<evidence type="ECO:0000313" key="9">
    <source>
        <dbReference type="EMBL" id="CAF4252187.1"/>
    </source>
</evidence>
<dbReference type="InterPro" id="IPR038770">
    <property type="entry name" value="Na+/solute_symporter_sf"/>
</dbReference>
<dbReference type="EMBL" id="CAJNOK010030307">
    <property type="protein sequence ID" value="CAF1458443.1"/>
    <property type="molecule type" value="Genomic_DNA"/>
</dbReference>
<dbReference type="PANTHER" id="PTHR10361">
    <property type="entry name" value="SODIUM-BILE ACID COTRANSPORTER"/>
    <property type="match status" value="1"/>
</dbReference>
<dbReference type="Gene3D" id="1.20.1530.20">
    <property type="match status" value="1"/>
</dbReference>
<dbReference type="PANTHER" id="PTHR10361:SF28">
    <property type="entry name" value="P3 PROTEIN-RELATED"/>
    <property type="match status" value="1"/>
</dbReference>
<evidence type="ECO:0000256" key="1">
    <source>
        <dbReference type="ARBA" id="ARBA00004141"/>
    </source>
</evidence>
<evidence type="ECO:0000256" key="2">
    <source>
        <dbReference type="ARBA" id="ARBA00006528"/>
    </source>
</evidence>
<feature type="transmembrane region" description="Helical" evidence="7">
    <location>
        <begin position="93"/>
        <end position="113"/>
    </location>
</feature>
<dbReference type="EMBL" id="CAJOBA010052169">
    <property type="protein sequence ID" value="CAF4252187.1"/>
    <property type="molecule type" value="Genomic_DNA"/>
</dbReference>
<dbReference type="AlphaFoldDB" id="A0A8S2SZ79"/>
<keyword evidence="4" id="KW-0813">Transport</keyword>
<feature type="transmembrane region" description="Helical" evidence="7">
    <location>
        <begin position="65"/>
        <end position="86"/>
    </location>
</feature>